<dbReference type="EMBL" id="CP002691">
    <property type="protein sequence ID" value="AEE53318.1"/>
    <property type="molecule type" value="Genomic_DNA"/>
</dbReference>
<keyword evidence="2" id="KW-1185">Reference proteome</keyword>
<accession>F4KSB5</accession>
<evidence type="ECO:0000313" key="1">
    <source>
        <dbReference type="EMBL" id="AEE53318.1"/>
    </source>
</evidence>
<dbReference type="OrthoDB" id="1494496at2"/>
<evidence type="ECO:0000313" key="2">
    <source>
        <dbReference type="Proteomes" id="UP000008461"/>
    </source>
</evidence>
<organism evidence="1 2">
    <name type="scientific">Haliscomenobacter hydrossis (strain ATCC 27775 / DSM 1100 / LMG 10767 / O)</name>
    <dbReference type="NCBI Taxonomy" id="760192"/>
    <lineage>
        <taxon>Bacteria</taxon>
        <taxon>Pseudomonadati</taxon>
        <taxon>Bacteroidota</taxon>
        <taxon>Saprospiria</taxon>
        <taxon>Saprospirales</taxon>
        <taxon>Haliscomenobacteraceae</taxon>
        <taxon>Haliscomenobacter</taxon>
    </lineage>
</organism>
<reference key="2">
    <citation type="submission" date="2011-04" db="EMBL/GenBank/DDBJ databases">
        <title>Complete sequence of chromosome of Haliscomenobacter hydrossis DSM 1100.</title>
        <authorList>
            <consortium name="US DOE Joint Genome Institute (JGI-PGF)"/>
            <person name="Lucas S."/>
            <person name="Han J."/>
            <person name="Lapidus A."/>
            <person name="Bruce D."/>
            <person name="Goodwin L."/>
            <person name="Pitluck S."/>
            <person name="Peters L."/>
            <person name="Kyrpides N."/>
            <person name="Mavromatis K."/>
            <person name="Ivanova N."/>
            <person name="Ovchinnikova G."/>
            <person name="Pagani I."/>
            <person name="Daligault H."/>
            <person name="Detter J.C."/>
            <person name="Han C."/>
            <person name="Land M."/>
            <person name="Hauser L."/>
            <person name="Markowitz V."/>
            <person name="Cheng J.-F."/>
            <person name="Hugenholtz P."/>
            <person name="Woyke T."/>
            <person name="Wu D."/>
            <person name="Verbarg S."/>
            <person name="Frueling A."/>
            <person name="Brambilla E."/>
            <person name="Klenk H.-P."/>
            <person name="Eisen J.A."/>
        </authorList>
    </citation>
    <scope>NUCLEOTIDE SEQUENCE</scope>
    <source>
        <strain>DSM 1100</strain>
    </source>
</reference>
<gene>
    <name evidence="1" type="ordered locus">Halhy_5493</name>
</gene>
<dbReference type="AlphaFoldDB" id="F4KSB5"/>
<dbReference type="KEGG" id="hhy:Halhy_5493"/>
<proteinExistence type="predicted"/>
<reference evidence="1 2" key="1">
    <citation type="journal article" date="2011" name="Stand. Genomic Sci.">
        <title>Complete genome sequence of Haliscomenobacter hydrossis type strain (O).</title>
        <authorList>
            <consortium name="US DOE Joint Genome Institute (JGI-PGF)"/>
            <person name="Daligault H."/>
            <person name="Lapidus A."/>
            <person name="Zeytun A."/>
            <person name="Nolan M."/>
            <person name="Lucas S."/>
            <person name="Del Rio T.G."/>
            <person name="Tice H."/>
            <person name="Cheng J.F."/>
            <person name="Tapia R."/>
            <person name="Han C."/>
            <person name="Goodwin L."/>
            <person name="Pitluck S."/>
            <person name="Liolios K."/>
            <person name="Pagani I."/>
            <person name="Ivanova N."/>
            <person name="Huntemann M."/>
            <person name="Mavromatis K."/>
            <person name="Mikhailova N."/>
            <person name="Pati A."/>
            <person name="Chen A."/>
            <person name="Palaniappan K."/>
            <person name="Land M."/>
            <person name="Hauser L."/>
            <person name="Brambilla E.M."/>
            <person name="Rohde M."/>
            <person name="Verbarg S."/>
            <person name="Goker M."/>
            <person name="Bristow J."/>
            <person name="Eisen J.A."/>
            <person name="Markowitz V."/>
            <person name="Hugenholtz P."/>
            <person name="Kyrpides N.C."/>
            <person name="Klenk H.P."/>
            <person name="Woyke T."/>
        </authorList>
    </citation>
    <scope>NUCLEOTIDE SEQUENCE [LARGE SCALE GENOMIC DNA]</scope>
    <source>
        <strain evidence="2">ATCC 27775 / DSM 1100 / LMG 10767 / O</strain>
    </source>
</reference>
<evidence type="ECO:0008006" key="3">
    <source>
        <dbReference type="Google" id="ProtNLM"/>
    </source>
</evidence>
<dbReference type="RefSeq" id="WP_013767848.1">
    <property type="nucleotide sequence ID" value="NC_015510.1"/>
</dbReference>
<dbReference type="eggNOG" id="ENOG5033U8J">
    <property type="taxonomic scope" value="Bacteria"/>
</dbReference>
<sequence length="167" mass="19627">MTTTVTVKTIYHCPLERAFKAPMLCDVSKVHTGFGIMPRVTHCTEDKNWGQPSSSKKVFVAPSFTQAGGEASMDRVIERMENQYWKIEVSDFKSWMLGFSKFVGEWRTTELEPNKILIEYTYTMHAEVIWLYPLNWLFTKTFWRVYMQRVLENVRVMAEGEEPFLYA</sequence>
<protein>
    <recommendedName>
        <fullName evidence="3">Polyketide cyclase/dehydrase</fullName>
    </recommendedName>
</protein>
<dbReference type="SUPFAM" id="SSF55961">
    <property type="entry name" value="Bet v1-like"/>
    <property type="match status" value="1"/>
</dbReference>
<dbReference type="HOGENOM" id="CLU_1592268_0_0_10"/>
<dbReference type="Proteomes" id="UP000008461">
    <property type="component" value="Chromosome"/>
</dbReference>
<name>F4KSB5_HALH1</name>